<proteinExistence type="predicted"/>
<sequence length="44" mass="4864">MGTLLKKLTTLVKDGIIGTVSLPLEDTNHEEKMKNESDDHKAVL</sequence>
<protein>
    <submittedName>
        <fullName evidence="1">Uncharacterized protein</fullName>
    </submittedName>
</protein>
<evidence type="ECO:0000313" key="1">
    <source>
        <dbReference type="EMBL" id="SVE09718.1"/>
    </source>
</evidence>
<accession>A0A383ARG7</accession>
<gene>
    <name evidence="1" type="ORF">METZ01_LOCUS462572</name>
</gene>
<feature type="non-terminal residue" evidence="1">
    <location>
        <position position="44"/>
    </location>
</feature>
<dbReference type="EMBL" id="UINC01193892">
    <property type="protein sequence ID" value="SVE09718.1"/>
    <property type="molecule type" value="Genomic_DNA"/>
</dbReference>
<dbReference type="AlphaFoldDB" id="A0A383ARG7"/>
<organism evidence="1">
    <name type="scientific">marine metagenome</name>
    <dbReference type="NCBI Taxonomy" id="408172"/>
    <lineage>
        <taxon>unclassified sequences</taxon>
        <taxon>metagenomes</taxon>
        <taxon>ecological metagenomes</taxon>
    </lineage>
</organism>
<reference evidence="1" key="1">
    <citation type="submission" date="2018-05" db="EMBL/GenBank/DDBJ databases">
        <authorList>
            <person name="Lanie J.A."/>
            <person name="Ng W.-L."/>
            <person name="Kazmierczak K.M."/>
            <person name="Andrzejewski T.M."/>
            <person name="Davidsen T.M."/>
            <person name="Wayne K.J."/>
            <person name="Tettelin H."/>
            <person name="Glass J.I."/>
            <person name="Rusch D."/>
            <person name="Podicherti R."/>
            <person name="Tsui H.-C.T."/>
            <person name="Winkler M.E."/>
        </authorList>
    </citation>
    <scope>NUCLEOTIDE SEQUENCE</scope>
</reference>
<name>A0A383ARG7_9ZZZZ</name>